<name>A0A5A7N954_9PROT</name>
<gene>
    <name evidence="1" type="ORF">JCM17846_18270</name>
</gene>
<dbReference type="RefSeq" id="WP_161760446.1">
    <property type="nucleotide sequence ID" value="NZ_BKCN01000008.1"/>
</dbReference>
<keyword evidence="2" id="KW-1185">Reference proteome</keyword>
<comment type="caution">
    <text evidence="1">The sequence shown here is derived from an EMBL/GenBank/DDBJ whole genome shotgun (WGS) entry which is preliminary data.</text>
</comment>
<proteinExistence type="predicted"/>
<evidence type="ECO:0000313" key="1">
    <source>
        <dbReference type="EMBL" id="GER04145.1"/>
    </source>
</evidence>
<dbReference type="AlphaFoldDB" id="A0A5A7N954"/>
<reference evidence="1 2" key="1">
    <citation type="submission" date="2019-09" db="EMBL/GenBank/DDBJ databases">
        <title>NBRP : Genome information of microbial organism related human and environment.</title>
        <authorList>
            <person name="Hattori M."/>
            <person name="Oshima K."/>
            <person name="Inaba H."/>
            <person name="Suda W."/>
            <person name="Sakamoto M."/>
            <person name="Iino T."/>
            <person name="Kitahara M."/>
            <person name="Oshida Y."/>
            <person name="Iida T."/>
            <person name="Kudo T."/>
            <person name="Itoh T."/>
            <person name="Ohkuma M."/>
        </authorList>
    </citation>
    <scope>NUCLEOTIDE SEQUENCE [LARGE SCALE GENOMIC DNA]</scope>
    <source>
        <strain evidence="1 2">Q-1</strain>
    </source>
</reference>
<evidence type="ECO:0000313" key="2">
    <source>
        <dbReference type="Proteomes" id="UP000324996"/>
    </source>
</evidence>
<accession>A0A5A7N954</accession>
<dbReference type="EMBL" id="BKCN01000008">
    <property type="protein sequence ID" value="GER04145.1"/>
    <property type="molecule type" value="Genomic_DNA"/>
</dbReference>
<sequence length="51" mass="5901">MPFDLHRYAAGFEFRYKNRIATGVDDAERAKRTLFGFAGKRLTYERAGETV</sequence>
<protein>
    <submittedName>
        <fullName evidence="1">Uncharacterized protein</fullName>
    </submittedName>
</protein>
<dbReference type="Proteomes" id="UP000324996">
    <property type="component" value="Unassembled WGS sequence"/>
</dbReference>
<organism evidence="1 2">
    <name type="scientific">Iodidimonas nitroreducens</name>
    <dbReference type="NCBI Taxonomy" id="1236968"/>
    <lineage>
        <taxon>Bacteria</taxon>
        <taxon>Pseudomonadati</taxon>
        <taxon>Pseudomonadota</taxon>
        <taxon>Alphaproteobacteria</taxon>
        <taxon>Iodidimonadales</taxon>
        <taxon>Iodidimonadaceae</taxon>
        <taxon>Iodidimonas</taxon>
    </lineage>
</organism>